<proteinExistence type="predicted"/>
<evidence type="ECO:0000313" key="2">
    <source>
        <dbReference type="Proteomes" id="UP000660862"/>
    </source>
</evidence>
<gene>
    <name evidence="1" type="ORF">GCM10007415_29130</name>
</gene>
<reference evidence="1" key="2">
    <citation type="submission" date="2020-09" db="EMBL/GenBank/DDBJ databases">
        <authorList>
            <person name="Sun Q."/>
            <person name="Zhou Y."/>
        </authorList>
    </citation>
    <scope>NUCLEOTIDE SEQUENCE</scope>
    <source>
        <strain evidence="1">CGMCC 1.12195</strain>
    </source>
</reference>
<protein>
    <submittedName>
        <fullName evidence="1">Uncharacterized protein</fullName>
    </submittedName>
</protein>
<comment type="caution">
    <text evidence="1">The sequence shown here is derived from an EMBL/GenBank/DDBJ whole genome shotgun (WGS) entry which is preliminary data.</text>
</comment>
<name>A0A917MCE9_9SPHI</name>
<dbReference type="Proteomes" id="UP000660862">
    <property type="component" value="Unassembled WGS sequence"/>
</dbReference>
<dbReference type="RefSeq" id="WP_188506803.1">
    <property type="nucleotide sequence ID" value="NZ_BMER01000003.1"/>
</dbReference>
<dbReference type="EMBL" id="BMER01000003">
    <property type="protein sequence ID" value="GGG92501.1"/>
    <property type="molecule type" value="Genomic_DNA"/>
</dbReference>
<evidence type="ECO:0000313" key="1">
    <source>
        <dbReference type="EMBL" id="GGG92501.1"/>
    </source>
</evidence>
<accession>A0A917MCE9</accession>
<dbReference type="AlphaFoldDB" id="A0A917MCE9"/>
<reference evidence="1" key="1">
    <citation type="journal article" date="2014" name="Int. J. Syst. Evol. Microbiol.">
        <title>Complete genome sequence of Corynebacterium casei LMG S-19264T (=DSM 44701T), isolated from a smear-ripened cheese.</title>
        <authorList>
            <consortium name="US DOE Joint Genome Institute (JGI-PGF)"/>
            <person name="Walter F."/>
            <person name="Albersmeier A."/>
            <person name="Kalinowski J."/>
            <person name="Ruckert C."/>
        </authorList>
    </citation>
    <scope>NUCLEOTIDE SEQUENCE</scope>
    <source>
        <strain evidence="1">CGMCC 1.12195</strain>
    </source>
</reference>
<organism evidence="1 2">
    <name type="scientific">Parapedobacter pyrenivorans</name>
    <dbReference type="NCBI Taxonomy" id="1305674"/>
    <lineage>
        <taxon>Bacteria</taxon>
        <taxon>Pseudomonadati</taxon>
        <taxon>Bacteroidota</taxon>
        <taxon>Sphingobacteriia</taxon>
        <taxon>Sphingobacteriales</taxon>
        <taxon>Sphingobacteriaceae</taxon>
        <taxon>Parapedobacter</taxon>
    </lineage>
</organism>
<keyword evidence="2" id="KW-1185">Reference proteome</keyword>
<sequence length="234" mass="26237">MGSHTSYQVVHTVVISHDYFTDSTCRVDVVPTGATLRAMNNGGFLFRQQDACTWVVLCSVVAGSHSTALDFEIRHHAPSFYYYSRFDDDVPKDASYSLTYVGKKGVWALMTVSADAFDGSDRTSVIPIRSKEKYWEIILFSKHGKLSNRLTLEDEQGHLSFSEGTPVEVPGVAYQALRFVSLTPVSLRDRYPYRIRLMEQLRQSRITLCGIAAPQPAVSSHFDPQGAITVYCYC</sequence>